<keyword evidence="6" id="KW-0029">Amino-acid transport</keyword>
<keyword evidence="8 9" id="KW-0472">Membrane</keyword>
<dbReference type="SUPFAM" id="SSF161098">
    <property type="entry name" value="MetI-like"/>
    <property type="match status" value="2"/>
</dbReference>
<keyword evidence="5 9" id="KW-0812">Transmembrane</keyword>
<dbReference type="Proteomes" id="UP000235387">
    <property type="component" value="Unassembled WGS sequence"/>
</dbReference>
<dbReference type="STRING" id="1190603.A1OO_10040"/>
<keyword evidence="4" id="KW-1003">Cell membrane</keyword>
<dbReference type="InterPro" id="IPR043429">
    <property type="entry name" value="ArtM/GltK/GlnP/TcyL/YhdX-like"/>
</dbReference>
<dbReference type="AlphaFoldDB" id="A0A2N7LFN0"/>
<dbReference type="RefSeq" id="WP_102390230.1">
    <property type="nucleotide sequence ID" value="NZ_JBFRLP010000050.1"/>
</dbReference>
<feature type="transmembrane region" description="Helical" evidence="9">
    <location>
        <begin position="192"/>
        <end position="212"/>
    </location>
</feature>
<evidence type="ECO:0000313" key="11">
    <source>
        <dbReference type="EMBL" id="PMN94274.1"/>
    </source>
</evidence>
<feature type="transmembrane region" description="Helical" evidence="9">
    <location>
        <begin position="224"/>
        <end position="246"/>
    </location>
</feature>
<evidence type="ECO:0000256" key="9">
    <source>
        <dbReference type="RuleBase" id="RU363032"/>
    </source>
</evidence>
<feature type="transmembrane region" description="Helical" evidence="9">
    <location>
        <begin position="61"/>
        <end position="81"/>
    </location>
</feature>
<evidence type="ECO:0000256" key="7">
    <source>
        <dbReference type="ARBA" id="ARBA00022989"/>
    </source>
</evidence>
<evidence type="ECO:0000256" key="2">
    <source>
        <dbReference type="ARBA" id="ARBA00010072"/>
    </source>
</evidence>
<feature type="transmembrane region" description="Helical" evidence="9">
    <location>
        <begin position="142"/>
        <end position="160"/>
    </location>
</feature>
<dbReference type="PROSITE" id="PS50928">
    <property type="entry name" value="ABC_TM1"/>
    <property type="match status" value="1"/>
</dbReference>
<dbReference type="CDD" id="cd06261">
    <property type="entry name" value="TM_PBP2"/>
    <property type="match status" value="2"/>
</dbReference>
<name>A0A2N7LFN0_9GAMM</name>
<evidence type="ECO:0000256" key="8">
    <source>
        <dbReference type="ARBA" id="ARBA00023136"/>
    </source>
</evidence>
<evidence type="ECO:0000256" key="5">
    <source>
        <dbReference type="ARBA" id="ARBA00022692"/>
    </source>
</evidence>
<feature type="domain" description="ABC transmembrane type-1" evidence="10">
    <location>
        <begin position="97"/>
        <end position="390"/>
    </location>
</feature>
<evidence type="ECO:0000256" key="6">
    <source>
        <dbReference type="ARBA" id="ARBA00022970"/>
    </source>
</evidence>
<protein>
    <submittedName>
        <fullName evidence="11">Amino acid ABC transporter permease</fullName>
    </submittedName>
</protein>
<keyword evidence="3 9" id="KW-0813">Transport</keyword>
<evidence type="ECO:0000313" key="12">
    <source>
        <dbReference type="Proteomes" id="UP000235387"/>
    </source>
</evidence>
<dbReference type="GO" id="GO:0006865">
    <property type="term" value="P:amino acid transport"/>
    <property type="evidence" value="ECO:0007669"/>
    <property type="project" value="UniProtKB-KW"/>
</dbReference>
<organism evidence="11 12">
    <name type="scientific">Enterovibrio norvegicus</name>
    <dbReference type="NCBI Taxonomy" id="188144"/>
    <lineage>
        <taxon>Bacteria</taxon>
        <taxon>Pseudomonadati</taxon>
        <taxon>Pseudomonadota</taxon>
        <taxon>Gammaproteobacteria</taxon>
        <taxon>Vibrionales</taxon>
        <taxon>Vibrionaceae</taxon>
        <taxon>Enterovibrio</taxon>
    </lineage>
</organism>
<accession>A0A2N7LFN0</accession>
<comment type="subcellular location">
    <subcellularLocation>
        <location evidence="1">Cell inner membrane</location>
        <topology evidence="1">Multi-pass membrane protein</topology>
    </subcellularLocation>
    <subcellularLocation>
        <location evidence="9">Cell membrane</location>
        <topology evidence="9">Multi-pass membrane protein</topology>
    </subcellularLocation>
</comment>
<dbReference type="InterPro" id="IPR010065">
    <property type="entry name" value="AA_ABC_transptr_permease_3TM"/>
</dbReference>
<gene>
    <name evidence="11" type="ORF">BCT23_10520</name>
</gene>
<dbReference type="Pfam" id="PF00528">
    <property type="entry name" value="BPD_transp_1"/>
    <property type="match status" value="1"/>
</dbReference>
<keyword evidence="7 9" id="KW-1133">Transmembrane helix</keyword>
<dbReference type="GO" id="GO:0022857">
    <property type="term" value="F:transmembrane transporter activity"/>
    <property type="evidence" value="ECO:0007669"/>
    <property type="project" value="InterPro"/>
</dbReference>
<dbReference type="PANTHER" id="PTHR30614">
    <property type="entry name" value="MEMBRANE COMPONENT OF AMINO ACID ABC TRANSPORTER"/>
    <property type="match status" value="1"/>
</dbReference>
<dbReference type="InterPro" id="IPR035906">
    <property type="entry name" value="MetI-like_sf"/>
</dbReference>
<feature type="transmembrane region" description="Helical" evidence="9">
    <location>
        <begin position="93"/>
        <end position="121"/>
    </location>
</feature>
<dbReference type="InterPro" id="IPR000515">
    <property type="entry name" value="MetI-like"/>
</dbReference>
<comment type="caution">
    <text evidence="11">The sequence shown here is derived from an EMBL/GenBank/DDBJ whole genome shotgun (WGS) entry which is preliminary data.</text>
</comment>
<evidence type="ECO:0000256" key="1">
    <source>
        <dbReference type="ARBA" id="ARBA00004429"/>
    </source>
</evidence>
<feature type="transmembrane region" description="Helical" evidence="9">
    <location>
        <begin position="31"/>
        <end position="49"/>
    </location>
</feature>
<evidence type="ECO:0000256" key="3">
    <source>
        <dbReference type="ARBA" id="ARBA00022448"/>
    </source>
</evidence>
<dbReference type="EMBL" id="MDAL01000008">
    <property type="protein sequence ID" value="PMN94274.1"/>
    <property type="molecule type" value="Genomic_DNA"/>
</dbReference>
<sequence>MASKENALNSEASARPEKKQNIFYNPTFRSVVFQFVAIVALVFFVFTIVDNALTNLDARGIATGFGFLSQEAGFGIGLTLIEYDETYSYGRTFFVGLLNTALVSVLGILLATVLGFLIGIARLSNNWLLSRFAAVYIETFRNIPLLLQIFFWYFAVLQALPSPKESLSIGESLFLNVRGLYFTRPVFEEGSTIIFVALIAALVFSFVFSRWAKRKQETTGAQTPVLSISLAAIVGLPLIAFFVSGMPVSLEYPVLKGFNFRGGFSIIPELAALMLALAIYTASFIAEIVRSGINAVSHGQTEAAMALGLPRNRTLRLVVIPQAMRIIIPPLTSQYLNLTKNSSLAMAIGYPDLVSVFAGTTLNQTGQAIEIIAMTMGVYLTLSLLTSMLMNIYNAKVALVER</sequence>
<feature type="transmembrane region" description="Helical" evidence="9">
    <location>
        <begin position="266"/>
        <end position="286"/>
    </location>
</feature>
<proteinExistence type="inferred from homology"/>
<dbReference type="GO" id="GO:0043190">
    <property type="term" value="C:ATP-binding cassette (ABC) transporter complex"/>
    <property type="evidence" value="ECO:0007669"/>
    <property type="project" value="InterPro"/>
</dbReference>
<comment type="similarity">
    <text evidence="2">Belongs to the binding-protein-dependent transport system permease family. HisMQ subfamily.</text>
</comment>
<reference evidence="12" key="1">
    <citation type="submission" date="2016-07" db="EMBL/GenBank/DDBJ databases">
        <title>Nontailed viruses are major unrecognized killers of bacteria in the ocean.</title>
        <authorList>
            <person name="Kauffman K."/>
            <person name="Hussain F."/>
            <person name="Yang J."/>
            <person name="Arevalo P."/>
            <person name="Brown J."/>
            <person name="Cutler M."/>
            <person name="Kelly L."/>
            <person name="Polz M.F."/>
        </authorList>
    </citation>
    <scope>NUCLEOTIDE SEQUENCE [LARGE SCALE GENOMIC DNA]</scope>
    <source>
        <strain evidence="12">10N.261.45.A10</strain>
    </source>
</reference>
<dbReference type="NCBIfam" id="TIGR01726">
    <property type="entry name" value="HEQRo_perm_3TM"/>
    <property type="match status" value="1"/>
</dbReference>
<evidence type="ECO:0000259" key="10">
    <source>
        <dbReference type="PROSITE" id="PS50928"/>
    </source>
</evidence>
<dbReference type="Gene3D" id="1.10.3720.10">
    <property type="entry name" value="MetI-like"/>
    <property type="match status" value="2"/>
</dbReference>
<dbReference type="PANTHER" id="PTHR30614:SF37">
    <property type="entry name" value="AMINO-ACID ABC TRANSPORTER PERMEASE PROTEIN YHDX-RELATED"/>
    <property type="match status" value="1"/>
</dbReference>
<evidence type="ECO:0000256" key="4">
    <source>
        <dbReference type="ARBA" id="ARBA00022475"/>
    </source>
</evidence>
<feature type="transmembrane region" description="Helical" evidence="9">
    <location>
        <begin position="371"/>
        <end position="393"/>
    </location>
</feature>